<dbReference type="RefSeq" id="WP_169455535.1">
    <property type="nucleotide sequence ID" value="NZ_CP051774.1"/>
</dbReference>
<dbReference type="PANTHER" id="PTHR33529">
    <property type="entry name" value="SLR0882 PROTEIN-RELATED"/>
    <property type="match status" value="1"/>
</dbReference>
<keyword evidence="4 6" id="KW-1133">Transmembrane helix</keyword>
<reference evidence="7 8" key="1">
    <citation type="submission" date="2020-04" db="EMBL/GenBank/DDBJ databases">
        <title>Luteolibacter sp. G-1-1-1 isolated from soil.</title>
        <authorList>
            <person name="Dahal R.H."/>
        </authorList>
    </citation>
    <scope>NUCLEOTIDE SEQUENCE [LARGE SCALE GENOMIC DNA]</scope>
    <source>
        <strain evidence="7 8">G-1-1-1</strain>
    </source>
</reference>
<accession>A0A858RK80</accession>
<feature type="transmembrane region" description="Helical" evidence="6">
    <location>
        <begin position="386"/>
        <end position="406"/>
    </location>
</feature>
<dbReference type="GO" id="GO:0043190">
    <property type="term" value="C:ATP-binding cassette (ABC) transporter complex"/>
    <property type="evidence" value="ECO:0007669"/>
    <property type="project" value="TreeGrafter"/>
</dbReference>
<dbReference type="InterPro" id="IPR005495">
    <property type="entry name" value="LptG/LptF_permease"/>
</dbReference>
<evidence type="ECO:0000256" key="6">
    <source>
        <dbReference type="SAM" id="Phobius"/>
    </source>
</evidence>
<protein>
    <submittedName>
        <fullName evidence="7">YjgP/YjgQ family permease</fullName>
    </submittedName>
</protein>
<keyword evidence="2" id="KW-1003">Cell membrane</keyword>
<comment type="subcellular location">
    <subcellularLocation>
        <location evidence="1">Cell membrane</location>
        <topology evidence="1">Multi-pass membrane protein</topology>
    </subcellularLocation>
</comment>
<evidence type="ECO:0000256" key="4">
    <source>
        <dbReference type="ARBA" id="ARBA00022989"/>
    </source>
</evidence>
<dbReference type="AlphaFoldDB" id="A0A858RK80"/>
<name>A0A858RK80_9BACT</name>
<dbReference type="PANTHER" id="PTHR33529:SF2">
    <property type="entry name" value="LIPOPOLYSACCHARIDE EXPORT SYSTEM PERMEASE PROTEIN LPTG"/>
    <property type="match status" value="1"/>
</dbReference>
<dbReference type="Proteomes" id="UP000501812">
    <property type="component" value="Chromosome"/>
</dbReference>
<evidence type="ECO:0000313" key="8">
    <source>
        <dbReference type="Proteomes" id="UP000501812"/>
    </source>
</evidence>
<feature type="transmembrane region" description="Helical" evidence="6">
    <location>
        <begin position="134"/>
        <end position="152"/>
    </location>
</feature>
<feature type="transmembrane region" description="Helical" evidence="6">
    <location>
        <begin position="86"/>
        <end position="104"/>
    </location>
</feature>
<dbReference type="EMBL" id="CP051774">
    <property type="protein sequence ID" value="QJE97135.1"/>
    <property type="molecule type" value="Genomic_DNA"/>
</dbReference>
<organism evidence="7 8">
    <name type="scientific">Luteolibacter luteus</name>
    <dbReference type="NCBI Taxonomy" id="2728835"/>
    <lineage>
        <taxon>Bacteria</taxon>
        <taxon>Pseudomonadati</taxon>
        <taxon>Verrucomicrobiota</taxon>
        <taxon>Verrucomicrobiia</taxon>
        <taxon>Verrucomicrobiales</taxon>
        <taxon>Verrucomicrobiaceae</taxon>
        <taxon>Luteolibacter</taxon>
    </lineage>
</organism>
<feature type="transmembrane region" description="Helical" evidence="6">
    <location>
        <begin position="359"/>
        <end position="379"/>
    </location>
</feature>
<keyword evidence="5 6" id="KW-0472">Membrane</keyword>
<sequence>MLPPSPAMPRILVPMLLALGGALLALKVGPAEQQQVWDQLSNFPDVQAEAHSLRPVIAVALCFLPALGGLFYAMGGTLARYVSRQFLMIFLICVAGLFVIWMISDLGDNLDDLKNSPSPSQFAVQLYGARLPEIAVMLLPYSLLLSILYCLGKLSRSREIVAMIQTGRGLARLTAPFLVAGALAGLLCAGLNYQWAPAAVAKENSILRKARGQDGVAEPNIRYRNIPARRLWMVGAFPPDYQKGAPLSDVTVIQERPDGSLESILTAKRASWSPMLRDWKFYEVRKQVIKSEGSRPVFEQGIPDPLVITGWNEVPTQIIRPGLPAVQLGIPDLNDWLESNPDGAWANRGGHLTQWHYRWAQPFNCLIVVLLATPLGVVFSRRGTSGGVAMAVFLCAGMLFVSNIFLSLGDSGHLRPGWAAWLPNLLFGSLAVYLFQRRLAGRPIYQTLRKFIPAEA</sequence>
<proteinExistence type="predicted"/>
<gene>
    <name evidence="7" type="ORF">HHL09_15510</name>
</gene>
<feature type="transmembrane region" description="Helical" evidence="6">
    <location>
        <begin position="173"/>
        <end position="195"/>
    </location>
</feature>
<evidence type="ECO:0000256" key="1">
    <source>
        <dbReference type="ARBA" id="ARBA00004651"/>
    </source>
</evidence>
<evidence type="ECO:0000256" key="3">
    <source>
        <dbReference type="ARBA" id="ARBA00022692"/>
    </source>
</evidence>
<feature type="transmembrane region" description="Helical" evidence="6">
    <location>
        <begin position="418"/>
        <end position="435"/>
    </location>
</feature>
<evidence type="ECO:0000256" key="5">
    <source>
        <dbReference type="ARBA" id="ARBA00023136"/>
    </source>
</evidence>
<dbReference type="GO" id="GO:0015920">
    <property type="term" value="P:lipopolysaccharide transport"/>
    <property type="evidence" value="ECO:0007669"/>
    <property type="project" value="TreeGrafter"/>
</dbReference>
<evidence type="ECO:0000256" key="2">
    <source>
        <dbReference type="ARBA" id="ARBA00022475"/>
    </source>
</evidence>
<evidence type="ECO:0000313" key="7">
    <source>
        <dbReference type="EMBL" id="QJE97135.1"/>
    </source>
</evidence>
<feature type="transmembrane region" description="Helical" evidence="6">
    <location>
        <begin position="55"/>
        <end position="74"/>
    </location>
</feature>
<dbReference type="Pfam" id="PF03739">
    <property type="entry name" value="LptF_LptG"/>
    <property type="match status" value="1"/>
</dbReference>
<dbReference type="KEGG" id="luo:HHL09_15510"/>
<keyword evidence="8" id="KW-1185">Reference proteome</keyword>
<keyword evidence="3 6" id="KW-0812">Transmembrane</keyword>